<feature type="transmembrane region" description="Helical" evidence="2">
    <location>
        <begin position="54"/>
        <end position="74"/>
    </location>
</feature>
<dbReference type="PANTHER" id="PTHR32037">
    <property type="entry name" value="TUMOR NECROSIS FACTOR RECEPTOR SUPERFAMILY MEMBER 12A"/>
    <property type="match status" value="1"/>
</dbReference>
<gene>
    <name evidence="3" type="ORF">BRAFLDRAFT_69003</name>
</gene>
<proteinExistence type="predicted"/>
<dbReference type="InterPro" id="IPR022316">
    <property type="entry name" value="TNFR_12"/>
</dbReference>
<dbReference type="GO" id="GO:0005886">
    <property type="term" value="C:plasma membrane"/>
    <property type="evidence" value="ECO:0007669"/>
    <property type="project" value="InterPro"/>
</dbReference>
<dbReference type="GO" id="GO:0043065">
    <property type="term" value="P:positive regulation of apoptotic process"/>
    <property type="evidence" value="ECO:0007669"/>
    <property type="project" value="InterPro"/>
</dbReference>
<name>C3ZG48_BRAFL</name>
<keyword evidence="2" id="KW-1133">Transmembrane helix</keyword>
<keyword evidence="2" id="KW-0812">Transmembrane</keyword>
<dbReference type="PANTHER" id="PTHR32037:SF2">
    <property type="entry name" value="TUMOR NECROSIS FACTOR RECEPTOR SUPERFAMILY MEMBER 12A"/>
    <property type="match status" value="1"/>
</dbReference>
<dbReference type="Pfam" id="PF12191">
    <property type="entry name" value="stn_TNFRSF12A"/>
    <property type="match status" value="1"/>
</dbReference>
<evidence type="ECO:0000313" key="3">
    <source>
        <dbReference type="EMBL" id="EEN48523.1"/>
    </source>
</evidence>
<dbReference type="InParanoid" id="C3ZG48"/>
<dbReference type="EMBL" id="GG666616">
    <property type="protein sequence ID" value="EEN48523.1"/>
    <property type="molecule type" value="Genomic_DNA"/>
</dbReference>
<accession>C3ZG48</accession>
<evidence type="ECO:0000256" key="1">
    <source>
        <dbReference type="SAM" id="MobiDB-lite"/>
    </source>
</evidence>
<evidence type="ECO:0000256" key="2">
    <source>
        <dbReference type="SAM" id="Phobius"/>
    </source>
</evidence>
<feature type="region of interest" description="Disordered" evidence="1">
    <location>
        <begin position="84"/>
        <end position="114"/>
    </location>
</feature>
<dbReference type="AlphaFoldDB" id="C3ZG48"/>
<keyword evidence="2" id="KW-0472">Membrane</keyword>
<reference evidence="3" key="1">
    <citation type="journal article" date="2008" name="Nature">
        <title>The amphioxus genome and the evolution of the chordate karyotype.</title>
        <authorList>
            <consortium name="US DOE Joint Genome Institute (JGI-PGF)"/>
            <person name="Putnam N.H."/>
            <person name="Butts T."/>
            <person name="Ferrier D.E.K."/>
            <person name="Furlong R.F."/>
            <person name="Hellsten U."/>
            <person name="Kawashima T."/>
            <person name="Robinson-Rechavi M."/>
            <person name="Shoguchi E."/>
            <person name="Terry A."/>
            <person name="Yu J.-K."/>
            <person name="Benito-Gutierrez E.L."/>
            <person name="Dubchak I."/>
            <person name="Garcia-Fernandez J."/>
            <person name="Gibson-Brown J.J."/>
            <person name="Grigoriev I.V."/>
            <person name="Horton A.C."/>
            <person name="de Jong P.J."/>
            <person name="Jurka J."/>
            <person name="Kapitonov V.V."/>
            <person name="Kohara Y."/>
            <person name="Kuroki Y."/>
            <person name="Lindquist E."/>
            <person name="Lucas S."/>
            <person name="Osoegawa K."/>
            <person name="Pennacchio L.A."/>
            <person name="Salamov A.A."/>
            <person name="Satou Y."/>
            <person name="Sauka-Spengler T."/>
            <person name="Schmutz J."/>
            <person name="Shin-I T."/>
            <person name="Toyoda A."/>
            <person name="Bronner-Fraser M."/>
            <person name="Fujiyama A."/>
            <person name="Holland L.Z."/>
            <person name="Holland P.W.H."/>
            <person name="Satoh N."/>
            <person name="Rokhsar D.S."/>
        </authorList>
    </citation>
    <scope>NUCLEOTIDE SEQUENCE [LARGE SCALE GENOMIC DNA]</scope>
    <source>
        <strain evidence="3">S238N-H82</strain>
        <tissue evidence="3">Testes</tissue>
    </source>
</reference>
<sequence length="114" mass="12133">MSDNCQPGFAWDKVLEDCLSCSLCEEFPATAICQKCSGTPGNNPDNGALPTGTVAGIVVSCVVVVLVAVFFIVYRKCRRDRDVTTRPVQVDADPEADSETQSEAVMGDLVSTVT</sequence>
<dbReference type="Gene3D" id="4.10.400.20">
    <property type="match status" value="1"/>
</dbReference>
<organism>
    <name type="scientific">Branchiostoma floridae</name>
    <name type="common">Florida lancelet</name>
    <name type="synonym">Amphioxus</name>
    <dbReference type="NCBI Taxonomy" id="7739"/>
    <lineage>
        <taxon>Eukaryota</taxon>
        <taxon>Metazoa</taxon>
        <taxon>Chordata</taxon>
        <taxon>Cephalochordata</taxon>
        <taxon>Leptocardii</taxon>
        <taxon>Amphioxiformes</taxon>
        <taxon>Branchiostomatidae</taxon>
        <taxon>Branchiostoma</taxon>
    </lineage>
</organism>
<protein>
    <submittedName>
        <fullName evidence="3">Uncharacterized protein</fullName>
    </submittedName>
</protein>